<evidence type="ECO:0000256" key="7">
    <source>
        <dbReference type="PIRNR" id="PIRNR016262"/>
    </source>
</evidence>
<dbReference type="PANTHER" id="PTHR10993">
    <property type="entry name" value="OCTANOYLTRANSFERASE"/>
    <property type="match status" value="1"/>
</dbReference>
<comment type="caution">
    <text evidence="12">The sequence shown here is derived from an EMBL/GenBank/DDBJ whole genome shotgun (WGS) entry which is preliminary data.</text>
</comment>
<evidence type="ECO:0000256" key="9">
    <source>
        <dbReference type="PIRSR" id="PIRSR016262-2"/>
    </source>
</evidence>
<sequence>MAAPASARQTPTPPEFSELGRRDFEPVWAEMKEWTLARKGEERDRIWQVEHPPVFTLGLAGKHEHVLAPGDIPVIDIDRGGQVTYHGPGQLVVYPLLNLRRLKLGVRALVEALENAVIDTLAGYRIAAVNRPDAPGVYVDGRKIAALGLRVRNGCTYHGLAFNVNMDLEPFTRINPCGFQGLEVTQVADLGGPGDLLTVWRDLQPHLLHHLGYTPA</sequence>
<evidence type="ECO:0000256" key="1">
    <source>
        <dbReference type="ARBA" id="ARBA00004821"/>
    </source>
</evidence>
<dbReference type="GO" id="GO:0009249">
    <property type="term" value="P:protein lipoylation"/>
    <property type="evidence" value="ECO:0007669"/>
    <property type="project" value="InterPro"/>
</dbReference>
<evidence type="ECO:0000256" key="3">
    <source>
        <dbReference type="ARBA" id="ARBA00022679"/>
    </source>
</evidence>
<evidence type="ECO:0000256" key="4">
    <source>
        <dbReference type="ARBA" id="ARBA00023315"/>
    </source>
</evidence>
<keyword evidence="3 6" id="KW-0808">Transferase</keyword>
<dbReference type="RefSeq" id="WP_346051103.1">
    <property type="nucleotide sequence ID" value="NZ_JAYGII010000010.1"/>
</dbReference>
<dbReference type="InterPro" id="IPR020605">
    <property type="entry name" value="Octanoyltransferase_CS"/>
</dbReference>
<feature type="site" description="Lowers pKa of active site Cys" evidence="6 10">
    <location>
        <position position="143"/>
    </location>
</feature>
<dbReference type="SUPFAM" id="SSF55681">
    <property type="entry name" value="Class II aaRS and biotin synthetases"/>
    <property type="match status" value="1"/>
</dbReference>
<dbReference type="Pfam" id="PF21948">
    <property type="entry name" value="LplA-B_cat"/>
    <property type="match status" value="1"/>
</dbReference>
<dbReference type="Gene3D" id="3.30.930.10">
    <property type="entry name" value="Bira Bifunctional Protein, Domain 2"/>
    <property type="match status" value="1"/>
</dbReference>
<dbReference type="InterPro" id="IPR000544">
    <property type="entry name" value="Octanoyltransferase"/>
</dbReference>
<dbReference type="Proteomes" id="UP001302316">
    <property type="component" value="Unassembled WGS sequence"/>
</dbReference>
<dbReference type="HAMAP" id="MF_00013">
    <property type="entry name" value="LipB"/>
    <property type="match status" value="1"/>
</dbReference>
<dbReference type="EC" id="2.3.1.181" evidence="6 7"/>
<dbReference type="InterPro" id="IPR004143">
    <property type="entry name" value="BPL_LPL_catalytic"/>
</dbReference>
<proteinExistence type="inferred from homology"/>
<evidence type="ECO:0000313" key="12">
    <source>
        <dbReference type="EMBL" id="MEA5445477.1"/>
    </source>
</evidence>
<comment type="pathway">
    <text evidence="1 6 7">Protein modification; protein lipoylation via endogenous pathway; protein N(6)-(lipoyl)lysine from octanoyl-[acyl-carrier-protein]: step 1/2.</text>
</comment>
<dbReference type="PROSITE" id="PS51733">
    <property type="entry name" value="BPL_LPL_CATALYTIC"/>
    <property type="match status" value="1"/>
</dbReference>
<evidence type="ECO:0000256" key="8">
    <source>
        <dbReference type="PIRSR" id="PIRSR016262-1"/>
    </source>
</evidence>
<comment type="function">
    <text evidence="5 6 7">Catalyzes the transfer of endogenously produced octanoic acid from octanoyl-acyl-carrier-protein onto the lipoyl domains of lipoate-dependent enzymes. Lipoyl-ACP can also act as a substrate although octanoyl-ACP is likely to be the physiological substrate.</text>
</comment>
<comment type="miscellaneous">
    <text evidence="6">In the reaction, the free carboxyl group of octanoic acid is attached via an amide linkage to the epsilon-amino group of a specific lysine residue of lipoyl domains of lipoate-dependent enzymes.</text>
</comment>
<feature type="binding site" evidence="6 9">
    <location>
        <begin position="146"/>
        <end position="148"/>
    </location>
    <ligand>
        <name>substrate</name>
    </ligand>
</feature>
<comment type="catalytic activity">
    <reaction evidence="6 7">
        <text>octanoyl-[ACP] + L-lysyl-[protein] = N(6)-octanoyl-L-lysyl-[protein] + holo-[ACP] + H(+)</text>
        <dbReference type="Rhea" id="RHEA:17665"/>
        <dbReference type="Rhea" id="RHEA-COMP:9636"/>
        <dbReference type="Rhea" id="RHEA-COMP:9685"/>
        <dbReference type="Rhea" id="RHEA-COMP:9752"/>
        <dbReference type="Rhea" id="RHEA-COMP:9928"/>
        <dbReference type="ChEBI" id="CHEBI:15378"/>
        <dbReference type="ChEBI" id="CHEBI:29969"/>
        <dbReference type="ChEBI" id="CHEBI:64479"/>
        <dbReference type="ChEBI" id="CHEBI:78463"/>
        <dbReference type="ChEBI" id="CHEBI:78809"/>
        <dbReference type="EC" id="2.3.1.181"/>
    </reaction>
</comment>
<dbReference type="PANTHER" id="PTHR10993:SF7">
    <property type="entry name" value="LIPOYLTRANSFERASE 2, MITOCHONDRIAL-RELATED"/>
    <property type="match status" value="1"/>
</dbReference>
<dbReference type="GO" id="GO:0033819">
    <property type="term" value="F:lipoyl(octanoyl) transferase activity"/>
    <property type="evidence" value="ECO:0007669"/>
    <property type="project" value="UniProtKB-EC"/>
</dbReference>
<dbReference type="InterPro" id="IPR045864">
    <property type="entry name" value="aa-tRNA-synth_II/BPL/LPL"/>
</dbReference>
<evidence type="ECO:0000256" key="2">
    <source>
        <dbReference type="ARBA" id="ARBA00022490"/>
    </source>
</evidence>
<dbReference type="CDD" id="cd16444">
    <property type="entry name" value="LipB"/>
    <property type="match status" value="1"/>
</dbReference>
<gene>
    <name evidence="6 12" type="primary">lipB</name>
    <name evidence="12" type="ORF">VCB98_06565</name>
</gene>
<evidence type="ECO:0000313" key="13">
    <source>
        <dbReference type="Proteomes" id="UP001302316"/>
    </source>
</evidence>
<feature type="domain" description="BPL/LPL catalytic" evidence="11">
    <location>
        <begin position="40"/>
        <end position="215"/>
    </location>
</feature>
<evidence type="ECO:0000256" key="10">
    <source>
        <dbReference type="PIRSR" id="PIRSR016262-3"/>
    </source>
</evidence>
<dbReference type="FunFam" id="3.30.930.10:FF:000020">
    <property type="entry name" value="Octanoyltransferase"/>
    <property type="match status" value="1"/>
</dbReference>
<feature type="active site" description="Acyl-thioester intermediate" evidence="6 8">
    <location>
        <position position="177"/>
    </location>
</feature>
<dbReference type="PIRSF" id="PIRSF016262">
    <property type="entry name" value="LPLase"/>
    <property type="match status" value="1"/>
</dbReference>
<feature type="binding site" evidence="6 9">
    <location>
        <begin position="159"/>
        <end position="161"/>
    </location>
    <ligand>
        <name>substrate</name>
    </ligand>
</feature>
<name>A0AAP6JFC0_9GAMM</name>
<dbReference type="AlphaFoldDB" id="A0AAP6JFC0"/>
<keyword evidence="13" id="KW-1185">Reference proteome</keyword>
<evidence type="ECO:0000256" key="6">
    <source>
        <dbReference type="HAMAP-Rule" id="MF_00013"/>
    </source>
</evidence>
<evidence type="ECO:0000256" key="5">
    <source>
        <dbReference type="ARBA" id="ARBA00024732"/>
    </source>
</evidence>
<feature type="binding site" evidence="6 9">
    <location>
        <begin position="79"/>
        <end position="86"/>
    </location>
    <ligand>
        <name>substrate</name>
    </ligand>
</feature>
<keyword evidence="2 6" id="KW-0963">Cytoplasm</keyword>
<dbReference type="PROSITE" id="PS01313">
    <property type="entry name" value="LIPB"/>
    <property type="match status" value="1"/>
</dbReference>
<dbReference type="EMBL" id="JAYGII010000010">
    <property type="protein sequence ID" value="MEA5445477.1"/>
    <property type="molecule type" value="Genomic_DNA"/>
</dbReference>
<dbReference type="GO" id="GO:0005737">
    <property type="term" value="C:cytoplasm"/>
    <property type="evidence" value="ECO:0007669"/>
    <property type="project" value="UniProtKB-SubCell"/>
</dbReference>
<dbReference type="NCBIfam" id="NF010922">
    <property type="entry name" value="PRK14342.1"/>
    <property type="match status" value="1"/>
</dbReference>
<protein>
    <recommendedName>
        <fullName evidence="6 7">Octanoyltransferase</fullName>
        <ecNumber evidence="6 7">2.3.1.181</ecNumber>
    </recommendedName>
    <alternativeName>
        <fullName evidence="6">Lipoate-protein ligase B</fullName>
    </alternativeName>
    <alternativeName>
        <fullName evidence="6">Lipoyl/octanoyl transferase</fullName>
    </alternativeName>
    <alternativeName>
        <fullName evidence="6">Octanoyl-[acyl-carrier-protein]-protein N-octanoyltransferase</fullName>
    </alternativeName>
</protein>
<comment type="subcellular location">
    <subcellularLocation>
        <location evidence="6">Cytoplasm</location>
    </subcellularLocation>
</comment>
<comment type="similarity">
    <text evidence="6 7">Belongs to the LipB family.</text>
</comment>
<accession>A0AAP6JFC0</accession>
<keyword evidence="4 6" id="KW-0012">Acyltransferase</keyword>
<dbReference type="NCBIfam" id="TIGR00214">
    <property type="entry name" value="lipB"/>
    <property type="match status" value="1"/>
</dbReference>
<reference evidence="12 13" key="1">
    <citation type="submission" date="2023-12" db="EMBL/GenBank/DDBJ databases">
        <title>Whole-genome sequencing of halo(alkali)philic microorganisms from hypersaline lakes.</title>
        <authorList>
            <person name="Sorokin D.Y."/>
            <person name="Merkel A.Y."/>
            <person name="Messina E."/>
            <person name="Yakimov M."/>
        </authorList>
    </citation>
    <scope>NUCLEOTIDE SEQUENCE [LARGE SCALE GENOMIC DNA]</scope>
    <source>
        <strain evidence="12 13">AB-CW1</strain>
    </source>
</reference>
<evidence type="ECO:0000259" key="11">
    <source>
        <dbReference type="PROSITE" id="PS51733"/>
    </source>
</evidence>
<organism evidence="12 13">
    <name type="scientific">Natronospira elongata</name>
    <dbReference type="NCBI Taxonomy" id="3110268"/>
    <lineage>
        <taxon>Bacteria</taxon>
        <taxon>Pseudomonadati</taxon>
        <taxon>Pseudomonadota</taxon>
        <taxon>Gammaproteobacteria</taxon>
        <taxon>Natronospirales</taxon>
        <taxon>Natronospiraceae</taxon>
        <taxon>Natronospira</taxon>
    </lineage>
</organism>